<sequence length="991" mass="109180">MATTSYGIFSLPLKPSSYLSREPWPSVHQGSQKAATKLDINGWDEEIATVILYLEPKLKVRDFLIGEVDIFFMSAPAVSRMALAFQSCPSTCNASASAWVQVEVFASVAIVGRRKLVTIERLREEQHFMISNLSGDMTHSHLNLALMAPGECWVWPGHKLRHGIPVSTNLSALVLSIFYNINLTTMFEVEIAIRHHARRENSSSPALGATGHDRYRTAWGASSISAVASSSSGSQKLCWNSRKQTLTQVFTRGKSAVAEGNFRKITFPVMHKRNKEMPQREQKHGMYMPLTPEQEQRLHSHISSYWPADLIKTWRSAAKEATTFRSSPTPSQGASIFHYGDLRFSSVTDTLRDWEIARQIVKGNMHLTTQGSVRLPIFFMLVCNVVDPPSESPGQQGKMLGNGSRHTNRANGQQWYLSVVYTGALPGAFESLKLFIFLAAAPLPKKEARKYDTPAFAVASRVSGTDWAASIAGGWAVVRSHLARTHETDPTTDHMTVKWTFVPSSSAFASRSEGISLSSDTALGSALRARVYQIPARCSECITMHLVYGLRAVESLPARQESVSQALLILVLTGLQDLPSDYWEWHACAGNGAGAAAFGGTIALQMVCSTDPSDNGPQSPCVQGGSYLDPVKNASIIICVAFMSCLSFRNYTDGREAHPEAKFCSGTAAPTTMLRIAQGSDFTKSQWQCCSFVLIMIILFHLRITHSGSGSRDELVSSLFQGRCGAREFFVKFRISCDSRLDLDRAVVYHVICKALESLEIAFVASCAIEITREFQVGSRTTAKKTQQPPVSEFHNVFHLQSHPSCNNITTNTAPNGSHRVRRLPIAYPDLPESVQQDHRIAVLDTGSPPDRPATCPSESIASALLPRHLSALTSLSPPLLEPPALRREPVVCLSLPDKARYGLLTLALIEVVIDRVNFGVTRYQLQFQVACGLMGHARSLGLCAILTNLRRWTTDNGTEKKPGVKSFARSDTYIHVESTFRETRLSFPRA</sequence>
<dbReference type="KEGG" id="pfj:MYCFIDRAFT_180078"/>
<organism evidence="1 2">
    <name type="scientific">Pseudocercospora fijiensis (strain CIRAD86)</name>
    <name type="common">Black leaf streak disease fungus</name>
    <name type="synonym">Mycosphaerella fijiensis</name>
    <dbReference type="NCBI Taxonomy" id="383855"/>
    <lineage>
        <taxon>Eukaryota</taxon>
        <taxon>Fungi</taxon>
        <taxon>Dikarya</taxon>
        <taxon>Ascomycota</taxon>
        <taxon>Pezizomycotina</taxon>
        <taxon>Dothideomycetes</taxon>
        <taxon>Dothideomycetidae</taxon>
        <taxon>Mycosphaerellales</taxon>
        <taxon>Mycosphaerellaceae</taxon>
        <taxon>Pseudocercospora</taxon>
    </lineage>
</organism>
<dbReference type="EMBL" id="KB446567">
    <property type="protein sequence ID" value="EME77201.1"/>
    <property type="molecule type" value="Genomic_DNA"/>
</dbReference>
<evidence type="ECO:0000313" key="1">
    <source>
        <dbReference type="EMBL" id="EME77201.1"/>
    </source>
</evidence>
<dbReference type="AlphaFoldDB" id="M2ZYK9"/>
<dbReference type="GeneID" id="19334294"/>
<dbReference type="RefSeq" id="XP_007932248.1">
    <property type="nucleotide sequence ID" value="XM_007934057.1"/>
</dbReference>
<reference evidence="1 2" key="1">
    <citation type="journal article" date="2012" name="PLoS Pathog.">
        <title>Diverse lifestyles and strategies of plant pathogenesis encoded in the genomes of eighteen Dothideomycetes fungi.</title>
        <authorList>
            <person name="Ohm R.A."/>
            <person name="Feau N."/>
            <person name="Henrissat B."/>
            <person name="Schoch C.L."/>
            <person name="Horwitz B.A."/>
            <person name="Barry K.W."/>
            <person name="Condon B.J."/>
            <person name="Copeland A.C."/>
            <person name="Dhillon B."/>
            <person name="Glaser F."/>
            <person name="Hesse C.N."/>
            <person name="Kosti I."/>
            <person name="LaButti K."/>
            <person name="Lindquist E.A."/>
            <person name="Lucas S."/>
            <person name="Salamov A.A."/>
            <person name="Bradshaw R.E."/>
            <person name="Ciuffetti L."/>
            <person name="Hamelin R.C."/>
            <person name="Kema G.H.J."/>
            <person name="Lawrence C."/>
            <person name="Scott J.A."/>
            <person name="Spatafora J.W."/>
            <person name="Turgeon B.G."/>
            <person name="de Wit P.J.G.M."/>
            <person name="Zhong S."/>
            <person name="Goodwin S.B."/>
            <person name="Grigoriev I.V."/>
        </authorList>
    </citation>
    <scope>NUCLEOTIDE SEQUENCE [LARGE SCALE GENOMIC DNA]</scope>
    <source>
        <strain evidence="1 2">CIRAD86</strain>
    </source>
</reference>
<keyword evidence="2" id="KW-1185">Reference proteome</keyword>
<accession>M2ZYK9</accession>
<proteinExistence type="predicted"/>
<name>M2ZYK9_PSEFD</name>
<dbReference type="VEuPathDB" id="FungiDB:MYCFIDRAFT_180078"/>
<protein>
    <submittedName>
        <fullName evidence="1">Uncharacterized protein</fullName>
    </submittedName>
</protein>
<dbReference type="Proteomes" id="UP000016932">
    <property type="component" value="Unassembled WGS sequence"/>
</dbReference>
<dbReference type="HOGENOM" id="CLU_301502_0_0_1"/>
<gene>
    <name evidence="1" type="ORF">MYCFIDRAFT_180078</name>
</gene>
<evidence type="ECO:0000313" key="2">
    <source>
        <dbReference type="Proteomes" id="UP000016932"/>
    </source>
</evidence>